<keyword evidence="7" id="KW-0234">DNA repair</keyword>
<dbReference type="CDD" id="cd03425">
    <property type="entry name" value="NUDIX_MutT_NudA_like"/>
    <property type="match status" value="1"/>
</dbReference>
<dbReference type="InterPro" id="IPR000086">
    <property type="entry name" value="NUDIX_hydrolase_dom"/>
</dbReference>
<evidence type="ECO:0000256" key="1">
    <source>
        <dbReference type="ARBA" id="ARBA00001946"/>
    </source>
</evidence>
<dbReference type="PANTHER" id="PTHR47707:SF1">
    <property type="entry name" value="NUDIX HYDROLASE FAMILY PROTEIN"/>
    <property type="match status" value="1"/>
</dbReference>
<keyword evidence="4" id="KW-0227">DNA damage</keyword>
<evidence type="ECO:0000259" key="8">
    <source>
        <dbReference type="PROSITE" id="PS51462"/>
    </source>
</evidence>
<feature type="domain" description="Nudix hydrolase" evidence="8">
    <location>
        <begin position="1"/>
        <end position="128"/>
    </location>
</feature>
<gene>
    <name evidence="9" type="ORF">HGO97_016310</name>
</gene>
<accession>A0ABS6D6Y2</accession>
<keyword evidence="5" id="KW-0378">Hydrolase</keyword>
<comment type="cofactor">
    <cofactor evidence="1">
        <name>Mg(2+)</name>
        <dbReference type="ChEBI" id="CHEBI:18420"/>
    </cofactor>
</comment>
<evidence type="ECO:0000256" key="3">
    <source>
        <dbReference type="ARBA" id="ARBA00022723"/>
    </source>
</evidence>
<dbReference type="InterPro" id="IPR047127">
    <property type="entry name" value="MutT-like"/>
</dbReference>
<keyword evidence="3" id="KW-0479">Metal-binding</keyword>
<evidence type="ECO:0000313" key="9">
    <source>
        <dbReference type="EMBL" id="MBU3877369.1"/>
    </source>
</evidence>
<evidence type="ECO:0000256" key="7">
    <source>
        <dbReference type="ARBA" id="ARBA00023204"/>
    </source>
</evidence>
<evidence type="ECO:0000256" key="4">
    <source>
        <dbReference type="ARBA" id="ARBA00022763"/>
    </source>
</evidence>
<proteinExistence type="inferred from homology"/>
<dbReference type="Pfam" id="PF00293">
    <property type="entry name" value="NUDIX"/>
    <property type="match status" value="1"/>
</dbReference>
<dbReference type="PROSITE" id="PS51462">
    <property type="entry name" value="NUDIX"/>
    <property type="match status" value="1"/>
</dbReference>
<dbReference type="PANTHER" id="PTHR47707">
    <property type="entry name" value="8-OXO-DGTP DIPHOSPHATASE"/>
    <property type="match status" value="1"/>
</dbReference>
<dbReference type="Proteomes" id="UP000723714">
    <property type="component" value="Unassembled WGS sequence"/>
</dbReference>
<dbReference type="RefSeq" id="WP_216243723.1">
    <property type="nucleotide sequence ID" value="NZ_JABACJ020000017.1"/>
</dbReference>
<evidence type="ECO:0000313" key="10">
    <source>
        <dbReference type="Proteomes" id="UP000723714"/>
    </source>
</evidence>
<comment type="similarity">
    <text evidence="2">Belongs to the Nudix hydrolase family.</text>
</comment>
<organism evidence="9 10">
    <name type="scientific">Faecalicatena faecalis</name>
    <dbReference type="NCBI Taxonomy" id="2726362"/>
    <lineage>
        <taxon>Bacteria</taxon>
        <taxon>Bacillati</taxon>
        <taxon>Bacillota</taxon>
        <taxon>Clostridia</taxon>
        <taxon>Lachnospirales</taxon>
        <taxon>Lachnospiraceae</taxon>
        <taxon>Faecalicatena</taxon>
    </lineage>
</organism>
<evidence type="ECO:0000256" key="6">
    <source>
        <dbReference type="ARBA" id="ARBA00022842"/>
    </source>
</evidence>
<keyword evidence="6" id="KW-0460">Magnesium</keyword>
<dbReference type="EMBL" id="JABACJ020000017">
    <property type="protein sequence ID" value="MBU3877369.1"/>
    <property type="molecule type" value="Genomic_DNA"/>
</dbReference>
<evidence type="ECO:0000256" key="2">
    <source>
        <dbReference type="ARBA" id="ARBA00005582"/>
    </source>
</evidence>
<protein>
    <submittedName>
        <fullName evidence="9">(Deoxy)nucleoside triphosphate pyrophosphohydrolase</fullName>
    </submittedName>
</protein>
<comment type="caution">
    <text evidence="9">The sequence shown here is derived from an EMBL/GenBank/DDBJ whole genome shotgun (WGS) entry which is preliminary data.</text>
</comment>
<name>A0ABS6D6Y2_9FIRM</name>
<sequence length="132" mass="15086">MKTVKVVAAIIRSGNKIFATQRGYGEFKDGWEFPGGKIEEGETPEEALIREIREELDTVISVGEEIACIEYDYPTFHLSMKCFWAEVVSGDLILKEHEAEKWLTKEELDDVAWLPADLELIERIKRVLGATR</sequence>
<keyword evidence="10" id="KW-1185">Reference proteome</keyword>
<evidence type="ECO:0000256" key="5">
    <source>
        <dbReference type="ARBA" id="ARBA00022801"/>
    </source>
</evidence>
<reference evidence="9 10" key="1">
    <citation type="submission" date="2021-06" db="EMBL/GenBank/DDBJ databases">
        <title>Faecalicatena sp. nov. isolated from porcine feces.</title>
        <authorList>
            <person name="Oh B.S."/>
            <person name="Lee J.H."/>
        </authorList>
    </citation>
    <scope>NUCLEOTIDE SEQUENCE [LARGE SCALE GENOMIC DNA]</scope>
    <source>
        <strain evidence="9 10">AGMB00832</strain>
    </source>
</reference>